<keyword evidence="1" id="KW-0175">Coiled coil</keyword>
<evidence type="ECO:0000313" key="2">
    <source>
        <dbReference type="EMBL" id="VDH92235.1"/>
    </source>
</evidence>
<comment type="caution">
    <text evidence="2">The sequence shown here is derived from an EMBL/GenBank/DDBJ whole genome shotgun (WGS) entry which is preliminary data.</text>
</comment>
<proteinExistence type="predicted"/>
<sequence>MDFVGKRELPGSGRCEETQDNHIRLLEQAEAQDNHVRTLEAETEEEEARRRIAAQKAERSEPIIKWKDLSEEFF</sequence>
<feature type="coiled-coil region" evidence="1">
    <location>
        <begin position="29"/>
        <end position="58"/>
    </location>
</feature>
<dbReference type="AlphaFoldDB" id="A0A8B6BKI9"/>
<protein>
    <submittedName>
        <fullName evidence="2">Uncharacterized protein</fullName>
    </submittedName>
</protein>
<keyword evidence="3" id="KW-1185">Reference proteome</keyword>
<dbReference type="Proteomes" id="UP000596742">
    <property type="component" value="Unassembled WGS sequence"/>
</dbReference>
<dbReference type="EMBL" id="UYJE01000314">
    <property type="protein sequence ID" value="VDH92235.1"/>
    <property type="molecule type" value="Genomic_DNA"/>
</dbReference>
<name>A0A8B6BKI9_MYTGA</name>
<accession>A0A8B6BKI9</accession>
<reference evidence="2" key="1">
    <citation type="submission" date="2018-11" db="EMBL/GenBank/DDBJ databases">
        <authorList>
            <person name="Alioto T."/>
            <person name="Alioto T."/>
        </authorList>
    </citation>
    <scope>NUCLEOTIDE SEQUENCE</scope>
</reference>
<evidence type="ECO:0000256" key="1">
    <source>
        <dbReference type="SAM" id="Coils"/>
    </source>
</evidence>
<gene>
    <name evidence="2" type="ORF">MGAL_10B070504</name>
</gene>
<organism evidence="2 3">
    <name type="scientific">Mytilus galloprovincialis</name>
    <name type="common">Mediterranean mussel</name>
    <dbReference type="NCBI Taxonomy" id="29158"/>
    <lineage>
        <taxon>Eukaryota</taxon>
        <taxon>Metazoa</taxon>
        <taxon>Spiralia</taxon>
        <taxon>Lophotrochozoa</taxon>
        <taxon>Mollusca</taxon>
        <taxon>Bivalvia</taxon>
        <taxon>Autobranchia</taxon>
        <taxon>Pteriomorphia</taxon>
        <taxon>Mytilida</taxon>
        <taxon>Mytiloidea</taxon>
        <taxon>Mytilidae</taxon>
        <taxon>Mytilinae</taxon>
        <taxon>Mytilus</taxon>
    </lineage>
</organism>
<evidence type="ECO:0000313" key="3">
    <source>
        <dbReference type="Proteomes" id="UP000596742"/>
    </source>
</evidence>